<feature type="region of interest" description="Disordered" evidence="1">
    <location>
        <begin position="133"/>
        <end position="161"/>
    </location>
</feature>
<accession>A0ABP8I531</accession>
<dbReference type="Proteomes" id="UP001501153">
    <property type="component" value="Unassembled WGS sequence"/>
</dbReference>
<feature type="compositionally biased region" description="Polar residues" evidence="1">
    <location>
        <begin position="189"/>
        <end position="198"/>
    </location>
</feature>
<keyword evidence="2" id="KW-0812">Transmembrane</keyword>
<dbReference type="EMBL" id="BAABGZ010000013">
    <property type="protein sequence ID" value="GAA4351582.1"/>
    <property type="molecule type" value="Genomic_DNA"/>
</dbReference>
<reference evidence="4" key="1">
    <citation type="journal article" date="2019" name="Int. J. Syst. Evol. Microbiol.">
        <title>The Global Catalogue of Microorganisms (GCM) 10K type strain sequencing project: providing services to taxonomists for standard genome sequencing and annotation.</title>
        <authorList>
            <consortium name="The Broad Institute Genomics Platform"/>
            <consortium name="The Broad Institute Genome Sequencing Center for Infectious Disease"/>
            <person name="Wu L."/>
            <person name="Ma J."/>
        </authorList>
    </citation>
    <scope>NUCLEOTIDE SEQUENCE [LARGE SCALE GENOMIC DNA]</scope>
    <source>
        <strain evidence="4">JCM 17923</strain>
    </source>
</reference>
<evidence type="ECO:0008006" key="5">
    <source>
        <dbReference type="Google" id="ProtNLM"/>
    </source>
</evidence>
<comment type="caution">
    <text evidence="3">The sequence shown here is derived from an EMBL/GenBank/DDBJ whole genome shotgun (WGS) entry which is preliminary data.</text>
</comment>
<proteinExistence type="predicted"/>
<protein>
    <recommendedName>
        <fullName evidence="5">YtxH domain-containing protein</fullName>
    </recommendedName>
</protein>
<keyword evidence="2" id="KW-0472">Membrane</keyword>
<evidence type="ECO:0000256" key="2">
    <source>
        <dbReference type="SAM" id="Phobius"/>
    </source>
</evidence>
<dbReference type="RefSeq" id="WP_345234488.1">
    <property type="nucleotide sequence ID" value="NZ_BAABGZ010000013.1"/>
</dbReference>
<sequence>MTELHNPLFEDEKEFLERKKLEYERALRGDVEHIKDQSVMVGKVALVGAGLAGGIWLITKAFSGKKRKRRFAAEDDDELDDDYGQYYTSGQGKRYRSKVYHPTAQDSAAVFMASSEGDVDDFGFGASAPTPEEYTGDLFADTTPHGSASAYSTAGEEEEDPFQDLPYDDSRRLPTSHAFDEDGYDQAHGQMNGQAHPSTTSTVLKSFLQSDTGKVIVAQVAAVALAFVTKKLNEFFPAAKNSDLATSPGYGPSETGFSPVATSDSLASPDASFYPQPS</sequence>
<evidence type="ECO:0000313" key="4">
    <source>
        <dbReference type="Proteomes" id="UP001501153"/>
    </source>
</evidence>
<gene>
    <name evidence="3" type="ORF">GCM10023185_10350</name>
</gene>
<feature type="transmembrane region" description="Helical" evidence="2">
    <location>
        <begin position="40"/>
        <end position="59"/>
    </location>
</feature>
<evidence type="ECO:0000313" key="3">
    <source>
        <dbReference type="EMBL" id="GAA4351582.1"/>
    </source>
</evidence>
<keyword evidence="4" id="KW-1185">Reference proteome</keyword>
<name>A0ABP8I531_9BACT</name>
<evidence type="ECO:0000256" key="1">
    <source>
        <dbReference type="SAM" id="MobiDB-lite"/>
    </source>
</evidence>
<organism evidence="3 4">
    <name type="scientific">Hymenobacter saemangeumensis</name>
    <dbReference type="NCBI Taxonomy" id="1084522"/>
    <lineage>
        <taxon>Bacteria</taxon>
        <taxon>Pseudomonadati</taxon>
        <taxon>Bacteroidota</taxon>
        <taxon>Cytophagia</taxon>
        <taxon>Cytophagales</taxon>
        <taxon>Hymenobacteraceae</taxon>
        <taxon>Hymenobacter</taxon>
    </lineage>
</organism>
<feature type="region of interest" description="Disordered" evidence="1">
    <location>
        <begin position="178"/>
        <end position="198"/>
    </location>
</feature>
<feature type="region of interest" description="Disordered" evidence="1">
    <location>
        <begin position="241"/>
        <end position="278"/>
    </location>
</feature>
<keyword evidence="2" id="KW-1133">Transmembrane helix</keyword>